<evidence type="ECO:0000256" key="1">
    <source>
        <dbReference type="SAM" id="MobiDB-lite"/>
    </source>
</evidence>
<feature type="region of interest" description="Disordered" evidence="1">
    <location>
        <begin position="75"/>
        <end position="96"/>
    </location>
</feature>
<keyword evidence="3" id="KW-1185">Reference proteome</keyword>
<comment type="caution">
    <text evidence="2">The sequence shown here is derived from an EMBL/GenBank/DDBJ whole genome shotgun (WGS) entry which is preliminary data.</text>
</comment>
<proteinExistence type="predicted"/>
<name>A0A4C2A379_EUMVA</name>
<dbReference type="Proteomes" id="UP000299102">
    <property type="component" value="Unassembled WGS sequence"/>
</dbReference>
<protein>
    <submittedName>
        <fullName evidence="2">Uncharacterized protein</fullName>
    </submittedName>
</protein>
<accession>A0A4C2A379</accession>
<reference evidence="2 3" key="1">
    <citation type="journal article" date="2019" name="Commun. Biol.">
        <title>The bagworm genome reveals a unique fibroin gene that provides high tensile strength.</title>
        <authorList>
            <person name="Kono N."/>
            <person name="Nakamura H."/>
            <person name="Ohtoshi R."/>
            <person name="Tomita M."/>
            <person name="Numata K."/>
            <person name="Arakawa K."/>
        </authorList>
    </citation>
    <scope>NUCLEOTIDE SEQUENCE [LARGE SCALE GENOMIC DNA]</scope>
</reference>
<evidence type="ECO:0000313" key="3">
    <source>
        <dbReference type="Proteomes" id="UP000299102"/>
    </source>
</evidence>
<dbReference type="AlphaFoldDB" id="A0A4C2A379"/>
<sequence length="279" mass="31975">MREYSVSLRKSEFAVASDAPMNTCAPGKAQGSQAGRDRCAVRNHKGVKKEYENEVKKEHDIGVKNDYINEVKKEPNNEVKKEPDNEDSAPDMDVGRNMKLKQNPLTVMSSDEVQENDFIIKKEDKVFEVTIKQELDVGPTVLQPRPIRRRRGPARVRVPNDAGTFDSPVTSSLRVKVEDHHYENSREGYVDSNYWQVSNTGLYVGERTSQESAFRSMEAQMEGQCTYCMEVLKHYECRTNIPNNTYTDGQKYECEYCGFTTNIDVDFVKSIRSRMNKKS</sequence>
<dbReference type="EMBL" id="BGZK01002512">
    <property type="protein sequence ID" value="GBP94508.1"/>
    <property type="molecule type" value="Genomic_DNA"/>
</dbReference>
<gene>
    <name evidence="2" type="ORF">EVAR_86175_1</name>
</gene>
<evidence type="ECO:0000313" key="2">
    <source>
        <dbReference type="EMBL" id="GBP94508.1"/>
    </source>
</evidence>
<organism evidence="2 3">
    <name type="scientific">Eumeta variegata</name>
    <name type="common">Bagworm moth</name>
    <name type="synonym">Eumeta japonica</name>
    <dbReference type="NCBI Taxonomy" id="151549"/>
    <lineage>
        <taxon>Eukaryota</taxon>
        <taxon>Metazoa</taxon>
        <taxon>Ecdysozoa</taxon>
        <taxon>Arthropoda</taxon>
        <taxon>Hexapoda</taxon>
        <taxon>Insecta</taxon>
        <taxon>Pterygota</taxon>
        <taxon>Neoptera</taxon>
        <taxon>Endopterygota</taxon>
        <taxon>Lepidoptera</taxon>
        <taxon>Glossata</taxon>
        <taxon>Ditrysia</taxon>
        <taxon>Tineoidea</taxon>
        <taxon>Psychidae</taxon>
        <taxon>Oiketicinae</taxon>
        <taxon>Eumeta</taxon>
    </lineage>
</organism>